<feature type="domain" description="Metallo-beta-lactamase" evidence="2">
    <location>
        <begin position="16"/>
        <end position="223"/>
    </location>
</feature>
<evidence type="ECO:0000259" key="3">
    <source>
        <dbReference type="SMART" id="SM01027"/>
    </source>
</evidence>
<dbReference type="SMART" id="SM01027">
    <property type="entry name" value="Beta-Casp"/>
    <property type="match status" value="1"/>
</dbReference>
<dbReference type="InterPro" id="IPR022712">
    <property type="entry name" value="Beta_Casp"/>
</dbReference>
<dbReference type="AlphaFoldDB" id="A0A8T4C739"/>
<proteinExistence type="predicted"/>
<evidence type="ECO:0000313" key="5">
    <source>
        <dbReference type="Proteomes" id="UP000774699"/>
    </source>
</evidence>
<dbReference type="Proteomes" id="UP000774699">
    <property type="component" value="Unassembled WGS sequence"/>
</dbReference>
<dbReference type="CDD" id="cd16295">
    <property type="entry name" value="TTHA0252-CPSF-like_MBL-fold"/>
    <property type="match status" value="1"/>
</dbReference>
<dbReference type="Pfam" id="PF10996">
    <property type="entry name" value="Beta-Casp"/>
    <property type="match status" value="1"/>
</dbReference>
<sequence length="424" mass="47234">MSNYTLTVHGAGKEIGRSSFVLNAENENILMDYGVKFTPEETAYPVPITKKLDAAILSHAHFDHSGFVPHLYVDNPTHLFTTKPTLELSKMLWADSLKIAAQEGETPAYSKAHIAAAETNAVGMNYRKPVDITKNARLEFFDAGHILGSALSKISIKNKTFVYTGDFMLPPIRLHNGADVKSIGKVDYLMMESTYGNRMHPDREKVIHDFMAKIRETLDRGGHVVIAAFAIGRSQEILDILFEYGVDAPVFVDGMSRKATEIYHQFPQYNSKPKVVQRMLEQLNFVVHPGIRKQTLKQPSVIVTTAGMLEGGPVMFYLDKLHADERNSLLLTGYQVEGTKGRVLLETGKIELETGLVEPKMEIQRFDFSAHSGKDHLIKTIETLSPEHLVLIHGDEKISGTFTEELRGMGFHVSNPGVGDTVKL</sequence>
<dbReference type="InterPro" id="IPR036866">
    <property type="entry name" value="RibonucZ/Hydroxyglut_hydro"/>
</dbReference>
<reference evidence="4" key="1">
    <citation type="submission" date="2019-03" db="EMBL/GenBank/DDBJ databases">
        <title>Lake Tanganyika Metagenome-Assembled Genomes (MAGs).</title>
        <authorList>
            <person name="Tran P."/>
        </authorList>
    </citation>
    <scope>NUCLEOTIDE SEQUENCE</scope>
    <source>
        <strain evidence="4">M_DeepCast_50m_m2_156</strain>
    </source>
</reference>
<dbReference type="Pfam" id="PF07521">
    <property type="entry name" value="RMMBL"/>
    <property type="match status" value="1"/>
</dbReference>
<evidence type="ECO:0000259" key="2">
    <source>
        <dbReference type="SMART" id="SM00849"/>
    </source>
</evidence>
<dbReference type="SUPFAM" id="SSF56281">
    <property type="entry name" value="Metallo-hydrolase/oxidoreductase"/>
    <property type="match status" value="1"/>
</dbReference>
<dbReference type="InterPro" id="IPR001279">
    <property type="entry name" value="Metallo-B-lactamas"/>
</dbReference>
<dbReference type="InterPro" id="IPR050698">
    <property type="entry name" value="MBL"/>
</dbReference>
<dbReference type="GO" id="GO:0016787">
    <property type="term" value="F:hydrolase activity"/>
    <property type="evidence" value="ECO:0007669"/>
    <property type="project" value="UniProtKB-KW"/>
</dbReference>
<dbReference type="SMART" id="SM00849">
    <property type="entry name" value="Lactamase_B"/>
    <property type="match status" value="1"/>
</dbReference>
<gene>
    <name evidence="4" type="ORF">FJY86_01465</name>
</gene>
<comment type="caution">
    <text evidence="4">The sequence shown here is derived from an EMBL/GenBank/DDBJ whole genome shotgun (WGS) entry which is preliminary data.</text>
</comment>
<dbReference type="GO" id="GO:0004521">
    <property type="term" value="F:RNA endonuclease activity"/>
    <property type="evidence" value="ECO:0007669"/>
    <property type="project" value="TreeGrafter"/>
</dbReference>
<evidence type="ECO:0000256" key="1">
    <source>
        <dbReference type="ARBA" id="ARBA00022801"/>
    </source>
</evidence>
<dbReference type="PANTHER" id="PTHR11203:SF52">
    <property type="entry name" value="MRNA 3-END PROCESSING FACTOR"/>
    <property type="match status" value="1"/>
</dbReference>
<keyword evidence="1" id="KW-0378">Hydrolase</keyword>
<accession>A0A8T4C739</accession>
<dbReference type="InterPro" id="IPR011108">
    <property type="entry name" value="RMMBL"/>
</dbReference>
<dbReference type="Gene3D" id="3.60.15.10">
    <property type="entry name" value="Ribonuclease Z/Hydroxyacylglutathione hydrolase-like"/>
    <property type="match status" value="1"/>
</dbReference>
<feature type="domain" description="Beta-Casp" evidence="3">
    <location>
        <begin position="234"/>
        <end position="344"/>
    </location>
</feature>
<dbReference type="EMBL" id="VGJJ01000006">
    <property type="protein sequence ID" value="MBM3281994.1"/>
    <property type="molecule type" value="Genomic_DNA"/>
</dbReference>
<dbReference type="Gene3D" id="3.40.50.10890">
    <property type="match status" value="1"/>
</dbReference>
<name>A0A8T4C739_9ARCH</name>
<organism evidence="4 5">
    <name type="scientific">Candidatus Iainarchaeum sp</name>
    <dbReference type="NCBI Taxonomy" id="3101447"/>
    <lineage>
        <taxon>Archaea</taxon>
        <taxon>Candidatus Iainarchaeota</taxon>
        <taxon>Candidatus Iainarchaeia</taxon>
        <taxon>Candidatus Iainarchaeales</taxon>
        <taxon>Candidatus Iainarchaeaceae</taxon>
        <taxon>Candidatus Iainarchaeum</taxon>
    </lineage>
</organism>
<evidence type="ECO:0000313" key="4">
    <source>
        <dbReference type="EMBL" id="MBM3281994.1"/>
    </source>
</evidence>
<protein>
    <submittedName>
        <fullName evidence="4">MBL fold metallo-hydrolase</fullName>
    </submittedName>
</protein>
<dbReference type="Pfam" id="PF16661">
    <property type="entry name" value="Lactamase_B_6"/>
    <property type="match status" value="1"/>
</dbReference>
<dbReference type="PANTHER" id="PTHR11203">
    <property type="entry name" value="CLEAVAGE AND POLYADENYLATION SPECIFICITY FACTOR FAMILY MEMBER"/>
    <property type="match status" value="1"/>
</dbReference>